<feature type="domain" description="EF-hand" evidence="2">
    <location>
        <begin position="366"/>
        <end position="401"/>
    </location>
</feature>
<evidence type="ECO:0000256" key="1">
    <source>
        <dbReference type="SAM" id="MobiDB-lite"/>
    </source>
</evidence>
<proteinExistence type="predicted"/>
<keyword evidence="4" id="KW-1185">Reference proteome</keyword>
<dbReference type="GeneID" id="9057390"/>
<dbReference type="RefSeq" id="XP_002780548.1">
    <property type="nucleotide sequence ID" value="XM_002780502.1"/>
</dbReference>
<dbReference type="InterPro" id="IPR011992">
    <property type="entry name" value="EF-hand-dom_pair"/>
</dbReference>
<dbReference type="InterPro" id="IPR002048">
    <property type="entry name" value="EF_hand_dom"/>
</dbReference>
<evidence type="ECO:0000259" key="2">
    <source>
        <dbReference type="PROSITE" id="PS50222"/>
    </source>
</evidence>
<evidence type="ECO:0000313" key="4">
    <source>
        <dbReference type="Proteomes" id="UP000007800"/>
    </source>
</evidence>
<dbReference type="OMA" id="QARIWGP"/>
<name>C5KSZ3_PERM5</name>
<dbReference type="Proteomes" id="UP000007800">
    <property type="component" value="Unassembled WGS sequence"/>
</dbReference>
<feature type="compositionally biased region" description="Pro residues" evidence="1">
    <location>
        <begin position="1"/>
        <end position="11"/>
    </location>
</feature>
<dbReference type="OrthoDB" id="26525at2759"/>
<dbReference type="InParanoid" id="C5KSZ3"/>
<dbReference type="AlphaFoldDB" id="C5KSZ3"/>
<feature type="compositionally biased region" description="Polar residues" evidence="1">
    <location>
        <begin position="530"/>
        <end position="544"/>
    </location>
</feature>
<protein>
    <submittedName>
        <fullName evidence="3">Dc3, putative</fullName>
    </submittedName>
</protein>
<dbReference type="Pfam" id="PF13499">
    <property type="entry name" value="EF-hand_7"/>
    <property type="match status" value="1"/>
</dbReference>
<feature type="region of interest" description="Disordered" evidence="1">
    <location>
        <begin position="1"/>
        <end position="27"/>
    </location>
</feature>
<feature type="region of interest" description="Disordered" evidence="1">
    <location>
        <begin position="147"/>
        <end position="170"/>
    </location>
</feature>
<dbReference type="PROSITE" id="PS50222">
    <property type="entry name" value="EF_HAND_2"/>
    <property type="match status" value="1"/>
</dbReference>
<dbReference type="CDD" id="cd00051">
    <property type="entry name" value="EFh"/>
    <property type="match status" value="1"/>
</dbReference>
<dbReference type="GO" id="GO:0005509">
    <property type="term" value="F:calcium ion binding"/>
    <property type="evidence" value="ECO:0007669"/>
    <property type="project" value="InterPro"/>
</dbReference>
<dbReference type="EMBL" id="GG676168">
    <property type="protein sequence ID" value="EER12343.1"/>
    <property type="molecule type" value="Genomic_DNA"/>
</dbReference>
<evidence type="ECO:0000313" key="3">
    <source>
        <dbReference type="EMBL" id="EER12343.1"/>
    </source>
</evidence>
<dbReference type="Gene3D" id="1.10.238.10">
    <property type="entry name" value="EF-hand"/>
    <property type="match status" value="1"/>
</dbReference>
<reference evidence="3 4" key="1">
    <citation type="submission" date="2008-07" db="EMBL/GenBank/DDBJ databases">
        <authorList>
            <person name="El-Sayed N."/>
            <person name="Caler E."/>
            <person name="Inman J."/>
            <person name="Amedeo P."/>
            <person name="Hass B."/>
            <person name="Wortman J."/>
        </authorList>
    </citation>
    <scope>NUCLEOTIDE SEQUENCE [LARGE SCALE GENOMIC DNA]</scope>
    <source>
        <strain evidence="4">ATCC 50983 / TXsc</strain>
    </source>
</reference>
<organism evidence="4">
    <name type="scientific">Perkinsus marinus (strain ATCC 50983 / TXsc)</name>
    <dbReference type="NCBI Taxonomy" id="423536"/>
    <lineage>
        <taxon>Eukaryota</taxon>
        <taxon>Sar</taxon>
        <taxon>Alveolata</taxon>
        <taxon>Perkinsozoa</taxon>
        <taxon>Perkinsea</taxon>
        <taxon>Perkinsida</taxon>
        <taxon>Perkinsidae</taxon>
        <taxon>Perkinsus</taxon>
    </lineage>
</organism>
<sequence length="565" mass="61797">MPAVSPMPKPTPLEELGSSPMTMQSAPQIAVTPHRANLTINPRQFQAFDAKGPWASMLQARGGNPTPTSSGAFPAGSCQPPRGQFEPFKCGTPLGRPVVRRATEVVPAFRPGYQFGGRPPMASSLQNTPRVHRDYNPVFFSPQPPPPRQVTMSHQPAGLSIPPSPQVETRTNRWPFYSAGTEGKGNMLFPSAGATAVSREATAPGRQFFTAPLAPNTQFPGFGPPPKELEGRVVRRIRIGIDGTVKSIEDLTDRDDTRPADVAEAPAVTRTVTASVTSTPQDNGVSASAQVESVVVTSVDVGSKPPLAPRFQPQTKQLRTSLTTTTVNRAASAHRTRVQARIWGPVAGSKVDLPTVAAGQNKVTTVELEALKRVFAWIDTKKDDILDYEEIISAFHRVGYKIARIDVEQFIWEVDDDLDGTVSWDEFLVMYQRCVFDKTGLEPRGLFILVEFLMYTAELLEFDKTFKGAIAVENTLEVLFVRHGRERLDDEIKQIFGTTSSDGVEIGQESTINFTEFHDKMNERIRMLRSSQGKMAQQGTSETVAPSGGRPTRAAAKSGRKNLTK</sequence>
<feature type="region of interest" description="Disordered" evidence="1">
    <location>
        <begin position="530"/>
        <end position="565"/>
    </location>
</feature>
<gene>
    <name evidence="3" type="ORF">Pmar_PMAR001142</name>
</gene>
<accession>C5KSZ3</accession>
<dbReference type="SUPFAM" id="SSF47473">
    <property type="entry name" value="EF-hand"/>
    <property type="match status" value="1"/>
</dbReference>